<accession>A0A0K2VIM0</accession>
<keyword evidence="1" id="KW-0812">Transmembrane</keyword>
<proteinExistence type="predicted"/>
<dbReference type="Pfam" id="PF13908">
    <property type="entry name" value="Shisa_N"/>
    <property type="match status" value="1"/>
</dbReference>
<evidence type="ECO:0000313" key="3">
    <source>
        <dbReference type="EMBL" id="CDW50195.1"/>
    </source>
</evidence>
<protein>
    <recommendedName>
        <fullName evidence="2">Shisa N-terminal domain-containing protein</fullName>
    </recommendedName>
</protein>
<evidence type="ECO:0000259" key="2">
    <source>
        <dbReference type="Pfam" id="PF13908"/>
    </source>
</evidence>
<keyword evidence="1" id="KW-0472">Membrane</keyword>
<reference evidence="3" key="1">
    <citation type="submission" date="2014-05" db="EMBL/GenBank/DDBJ databases">
        <authorList>
            <person name="Chronopoulou M."/>
        </authorList>
    </citation>
    <scope>NUCLEOTIDE SEQUENCE</scope>
    <source>
        <tissue evidence="3">Whole organism</tissue>
    </source>
</reference>
<feature type="transmembrane region" description="Helical" evidence="1">
    <location>
        <begin position="105"/>
        <end position="135"/>
    </location>
</feature>
<feature type="domain" description="Shisa N-terminal" evidence="2">
    <location>
        <begin position="48"/>
        <end position="78"/>
    </location>
</feature>
<dbReference type="InterPro" id="IPR053891">
    <property type="entry name" value="Shisa_N"/>
</dbReference>
<name>A0A0K2VIM0_LEPSM</name>
<organism evidence="3">
    <name type="scientific">Lepeophtheirus salmonis</name>
    <name type="common">Salmon louse</name>
    <name type="synonym">Caligus salmonis</name>
    <dbReference type="NCBI Taxonomy" id="72036"/>
    <lineage>
        <taxon>Eukaryota</taxon>
        <taxon>Metazoa</taxon>
        <taxon>Ecdysozoa</taxon>
        <taxon>Arthropoda</taxon>
        <taxon>Crustacea</taxon>
        <taxon>Multicrustacea</taxon>
        <taxon>Hexanauplia</taxon>
        <taxon>Copepoda</taxon>
        <taxon>Siphonostomatoida</taxon>
        <taxon>Caligidae</taxon>
        <taxon>Lepeophtheirus</taxon>
    </lineage>
</organism>
<dbReference type="AlphaFoldDB" id="A0A0K2VIM0"/>
<keyword evidence="1" id="KW-1133">Transmembrane helix</keyword>
<feature type="non-terminal residue" evidence="3">
    <location>
        <position position="1"/>
    </location>
</feature>
<sequence length="209" mass="23979">TRDAMGYSKISIIALGLLLGHQIVHGYYDVISMVCKHSSHTEGTILIHCPEETNKPRNRENKYCCGAQNRRYCCNHADKLKEDPDFDPIGREDIIMRHNLPFWQVIILTFSLFILLGICFYTIGWSILQILYFIFCCPYCDKTRKQHYYEISIAEDTSLVRNPILFKGLPKGIVLSSNGHMGSKVVDAKPVNLLPENSYFLNPLAYNEL</sequence>
<dbReference type="EMBL" id="HACA01032834">
    <property type="protein sequence ID" value="CDW50195.1"/>
    <property type="molecule type" value="Transcribed_RNA"/>
</dbReference>
<evidence type="ECO:0000256" key="1">
    <source>
        <dbReference type="SAM" id="Phobius"/>
    </source>
</evidence>